<dbReference type="Proteomes" id="UP001589609">
    <property type="component" value="Unassembled WGS sequence"/>
</dbReference>
<comment type="caution">
    <text evidence="2">The sequence shown here is derived from an EMBL/GenBank/DDBJ whole genome shotgun (WGS) entry which is preliminary data.</text>
</comment>
<dbReference type="Gene3D" id="1.10.1660.10">
    <property type="match status" value="1"/>
</dbReference>
<evidence type="ECO:0000313" key="2">
    <source>
        <dbReference type="EMBL" id="MFB9759763.1"/>
    </source>
</evidence>
<name>A0ABV5WH59_9BACI</name>
<dbReference type="EMBL" id="JBHMAF010000088">
    <property type="protein sequence ID" value="MFB9759763.1"/>
    <property type="molecule type" value="Genomic_DNA"/>
</dbReference>
<feature type="domain" description="Helix-turn-helix" evidence="1">
    <location>
        <begin position="75"/>
        <end position="126"/>
    </location>
</feature>
<feature type="domain" description="Helix-turn-helix" evidence="1">
    <location>
        <begin position="18"/>
        <end position="66"/>
    </location>
</feature>
<gene>
    <name evidence="2" type="ORF">ACFFMS_15270</name>
</gene>
<organism evidence="2 3">
    <name type="scientific">Ectobacillus funiculus</name>
    <dbReference type="NCBI Taxonomy" id="137993"/>
    <lineage>
        <taxon>Bacteria</taxon>
        <taxon>Bacillati</taxon>
        <taxon>Bacillota</taxon>
        <taxon>Bacilli</taxon>
        <taxon>Bacillales</taxon>
        <taxon>Bacillaceae</taxon>
        <taxon>Ectobacillus</taxon>
    </lineage>
</organism>
<dbReference type="RefSeq" id="WP_379950107.1">
    <property type="nucleotide sequence ID" value="NZ_JBHMAF010000088.1"/>
</dbReference>
<evidence type="ECO:0000259" key="1">
    <source>
        <dbReference type="Pfam" id="PF12728"/>
    </source>
</evidence>
<dbReference type="InterPro" id="IPR041657">
    <property type="entry name" value="HTH_17"/>
</dbReference>
<proteinExistence type="predicted"/>
<sequence>MTMETNTNTQETLSQDISTKEMAKLLNISEQTIYSLVKREEIVPINKNDWTIDGTYYFSPETVEKVKEMYRKPGLTNKDVAEMLGVSLSTAQKLIKTGKIPSFTAFYLGKQISFVQEEDLLEYMEHHQIESKTPIYHKETNTFLYQSFIHATTKEIARVMEITQEGIVRTKTERGTFLQLDELLEQGYVASGEVKSMKAINKRGYAQFMFVKPSQLNSPIYKVLEQLFLFVGPYNMKVKEREDATIEVFVKPFLLPFNREEHGVEINLLQHNIIEGTVSVRHKGVMIDSDLETIHTVIPSHVKEKVAQVVREEEMTIEDFVKYCIEKELRARGLL</sequence>
<protein>
    <submittedName>
        <fullName evidence="2">Helix-turn-helix domain-containing protein</fullName>
    </submittedName>
</protein>
<dbReference type="Pfam" id="PF12728">
    <property type="entry name" value="HTH_17"/>
    <property type="match status" value="2"/>
</dbReference>
<evidence type="ECO:0000313" key="3">
    <source>
        <dbReference type="Proteomes" id="UP001589609"/>
    </source>
</evidence>
<keyword evidence="3" id="KW-1185">Reference proteome</keyword>
<reference evidence="2 3" key="1">
    <citation type="submission" date="2024-09" db="EMBL/GenBank/DDBJ databases">
        <authorList>
            <person name="Sun Q."/>
            <person name="Mori K."/>
        </authorList>
    </citation>
    <scope>NUCLEOTIDE SEQUENCE [LARGE SCALE GENOMIC DNA]</scope>
    <source>
        <strain evidence="2 3">JCM 11201</strain>
    </source>
</reference>
<accession>A0ABV5WH59</accession>